<evidence type="ECO:0000256" key="1">
    <source>
        <dbReference type="SAM" id="SignalP"/>
    </source>
</evidence>
<feature type="chain" id="PRO_5011521039" evidence="1">
    <location>
        <begin position="28"/>
        <end position="632"/>
    </location>
</feature>
<dbReference type="RefSeq" id="WP_093378966.1">
    <property type="nucleotide sequence ID" value="NZ_BNAN01000004.1"/>
</dbReference>
<organism evidence="3 4">
    <name type="scientific">Flavimobilis marinus</name>
    <dbReference type="NCBI Taxonomy" id="285351"/>
    <lineage>
        <taxon>Bacteria</taxon>
        <taxon>Bacillati</taxon>
        <taxon>Actinomycetota</taxon>
        <taxon>Actinomycetes</taxon>
        <taxon>Micrococcales</taxon>
        <taxon>Jonesiaceae</taxon>
        <taxon>Flavimobilis</taxon>
    </lineage>
</organism>
<dbReference type="STRING" id="285351.SAMN04488035_2352"/>
<dbReference type="OrthoDB" id="9773852at2"/>
<dbReference type="InterPro" id="IPR013693">
    <property type="entry name" value="SpoIID/LytB_N"/>
</dbReference>
<evidence type="ECO:0000313" key="4">
    <source>
        <dbReference type="Proteomes" id="UP000198520"/>
    </source>
</evidence>
<accession>A0A1I2HIU6</accession>
<feature type="signal peptide" evidence="1">
    <location>
        <begin position="1"/>
        <end position="27"/>
    </location>
</feature>
<protein>
    <submittedName>
        <fullName evidence="3">SpoIID/LytB domain protein</fullName>
    </submittedName>
</protein>
<sequence length="632" mass="67163">MRHRRLLSLFTVLTLVLGGLVAAPASAAPTGSTATAVLAAQPTASPAASGLVAAKRGTDLRLGGTSTVLKGYWGTLTGKWFQNGKRMTGAVRFEKLVRGTWKTIRRERVVNGVVKIRVKPSSATKYRIARGSATATKTVKVDNYYVKLSSTERSVVKGRWATPISVKYMKLGKLPSKGALRLQKLRGKTWKTAKTVRIVDGRAKVSLKPSSTTQYRLVTTNGKVASKTITVRVTADPNAIPASFTVTGSGYGHGVGMSQFGAFQMAREGKSAAQILQHYYSGTSVVERATPSTVAVQVFGPEPYKFGGYADTASATRFSASDAWTLRDADGKALRTGTAKDTVQLKQTGSKVQATVRRDGKDEDPIVRGTGFRLTFQGSTASLSSRMGASYRYGELVATNIGGKLNVVEELSLTHYLYGLAEMPSSWGSNGGAAALQAQAITGRSYAIDRIGADRKAACNCDLVDDVRDQNYTGWVKAGEGTNEQYGKIWRAAVDATESSSARGQLLVGADGKPVTTYYYSSSGGRTANSEDVWASAQTHLKSVDDGYSLRAPGNTMRTWTRGLSQARAKEIFGLDSVVSIAVTATYSSGQMKTLTATSGTGVKASVTAKADVLRSRLGLPAAWVASVTAVR</sequence>
<keyword evidence="4" id="KW-1185">Reference proteome</keyword>
<dbReference type="Pfam" id="PF08486">
    <property type="entry name" value="SpoIID"/>
    <property type="match status" value="1"/>
</dbReference>
<evidence type="ECO:0000259" key="2">
    <source>
        <dbReference type="Pfam" id="PF08486"/>
    </source>
</evidence>
<reference evidence="4" key="1">
    <citation type="submission" date="2016-10" db="EMBL/GenBank/DDBJ databases">
        <authorList>
            <person name="Varghese N."/>
            <person name="Submissions S."/>
        </authorList>
    </citation>
    <scope>NUCLEOTIDE SEQUENCE [LARGE SCALE GENOMIC DNA]</scope>
    <source>
        <strain evidence="4">DSM 19083</strain>
    </source>
</reference>
<dbReference type="Proteomes" id="UP000198520">
    <property type="component" value="Unassembled WGS sequence"/>
</dbReference>
<dbReference type="AlphaFoldDB" id="A0A1I2HIU6"/>
<feature type="domain" description="Sporulation stage II protein D amidase enhancer LytB N-terminal" evidence="2">
    <location>
        <begin position="403"/>
        <end position="499"/>
    </location>
</feature>
<gene>
    <name evidence="3" type="ORF">SAMN04488035_2352</name>
</gene>
<name>A0A1I2HIU6_9MICO</name>
<keyword evidence="1" id="KW-0732">Signal</keyword>
<proteinExistence type="predicted"/>
<evidence type="ECO:0000313" key="3">
    <source>
        <dbReference type="EMBL" id="SFF29210.1"/>
    </source>
</evidence>
<dbReference type="EMBL" id="FONZ01000004">
    <property type="protein sequence ID" value="SFF29210.1"/>
    <property type="molecule type" value="Genomic_DNA"/>
</dbReference>